<feature type="domain" description="MADS-box" evidence="7">
    <location>
        <begin position="29"/>
        <end position="90"/>
    </location>
</feature>
<keyword evidence="9" id="KW-1185">Reference proteome</keyword>
<dbReference type="SUPFAM" id="SSF55455">
    <property type="entry name" value="SRF-like"/>
    <property type="match status" value="1"/>
</dbReference>
<dbReference type="InterPro" id="IPR036879">
    <property type="entry name" value="TF_MADSbox_sf"/>
</dbReference>
<feature type="compositionally biased region" description="Polar residues" evidence="6">
    <location>
        <begin position="1"/>
        <end position="10"/>
    </location>
</feature>
<feature type="region of interest" description="Disordered" evidence="6">
    <location>
        <begin position="1"/>
        <end position="26"/>
    </location>
</feature>
<organism evidence="8 9">
    <name type="scientific">Acorus calamus</name>
    <name type="common">Sweet flag</name>
    <dbReference type="NCBI Taxonomy" id="4465"/>
    <lineage>
        <taxon>Eukaryota</taxon>
        <taxon>Viridiplantae</taxon>
        <taxon>Streptophyta</taxon>
        <taxon>Embryophyta</taxon>
        <taxon>Tracheophyta</taxon>
        <taxon>Spermatophyta</taxon>
        <taxon>Magnoliopsida</taxon>
        <taxon>Liliopsida</taxon>
        <taxon>Acoraceae</taxon>
        <taxon>Acorus</taxon>
    </lineage>
</organism>
<dbReference type="InterPro" id="IPR002100">
    <property type="entry name" value="TF_MADSbox"/>
</dbReference>
<gene>
    <name evidence="8" type="primary">SVP</name>
    <name evidence="8" type="ORF">QJS10_CPB17g00956</name>
</gene>
<proteinExistence type="predicted"/>
<keyword evidence="3" id="KW-0238">DNA-binding</keyword>
<reference evidence="8" key="2">
    <citation type="submission" date="2023-06" db="EMBL/GenBank/DDBJ databases">
        <authorList>
            <person name="Ma L."/>
            <person name="Liu K.-W."/>
            <person name="Li Z."/>
            <person name="Hsiao Y.-Y."/>
            <person name="Qi Y."/>
            <person name="Fu T."/>
            <person name="Tang G."/>
            <person name="Zhang D."/>
            <person name="Sun W.-H."/>
            <person name="Liu D.-K."/>
            <person name="Li Y."/>
            <person name="Chen G.-Z."/>
            <person name="Liu X.-D."/>
            <person name="Liao X.-Y."/>
            <person name="Jiang Y.-T."/>
            <person name="Yu X."/>
            <person name="Hao Y."/>
            <person name="Huang J."/>
            <person name="Zhao X.-W."/>
            <person name="Ke S."/>
            <person name="Chen Y.-Y."/>
            <person name="Wu W.-L."/>
            <person name="Hsu J.-L."/>
            <person name="Lin Y.-F."/>
            <person name="Huang M.-D."/>
            <person name="Li C.-Y."/>
            <person name="Huang L."/>
            <person name="Wang Z.-W."/>
            <person name="Zhao X."/>
            <person name="Zhong W.-Y."/>
            <person name="Peng D.-H."/>
            <person name="Ahmad S."/>
            <person name="Lan S."/>
            <person name="Zhang J.-S."/>
            <person name="Tsai W.-C."/>
            <person name="Van De Peer Y."/>
            <person name="Liu Z.-J."/>
        </authorList>
    </citation>
    <scope>NUCLEOTIDE SEQUENCE</scope>
    <source>
        <strain evidence="8">CP</strain>
        <tissue evidence="8">Leaves</tissue>
    </source>
</reference>
<evidence type="ECO:0000256" key="6">
    <source>
        <dbReference type="SAM" id="MobiDB-lite"/>
    </source>
</evidence>
<dbReference type="GO" id="GO:0000978">
    <property type="term" value="F:RNA polymerase II cis-regulatory region sequence-specific DNA binding"/>
    <property type="evidence" value="ECO:0007669"/>
    <property type="project" value="TreeGrafter"/>
</dbReference>
<evidence type="ECO:0000256" key="4">
    <source>
        <dbReference type="ARBA" id="ARBA00023163"/>
    </source>
</evidence>
<evidence type="ECO:0000256" key="5">
    <source>
        <dbReference type="ARBA" id="ARBA00023242"/>
    </source>
</evidence>
<dbReference type="Proteomes" id="UP001180020">
    <property type="component" value="Unassembled WGS sequence"/>
</dbReference>
<comment type="caution">
    <text evidence="8">The sequence shown here is derived from an EMBL/GenBank/DDBJ whole genome shotgun (WGS) entry which is preliminary data.</text>
</comment>
<feature type="compositionally biased region" description="Basic and acidic residues" evidence="6">
    <location>
        <begin position="106"/>
        <end position="123"/>
    </location>
</feature>
<evidence type="ECO:0000313" key="9">
    <source>
        <dbReference type="Proteomes" id="UP001180020"/>
    </source>
</evidence>
<evidence type="ECO:0000259" key="7">
    <source>
        <dbReference type="PROSITE" id="PS50066"/>
    </source>
</evidence>
<dbReference type="Pfam" id="PF00319">
    <property type="entry name" value="SRF-TF"/>
    <property type="match status" value="1"/>
</dbReference>
<protein>
    <submittedName>
        <fullName evidence="8">MADS-box protein SVP</fullName>
    </submittedName>
</protein>
<sequence length="140" mass="16219">MEYEVSPNQMESDENKMKNSEEVVKKKKGTKRKIDIEYIKDKQSRYVAFTKRRKTIFKKAEDMIKEYEGSEIAVIFSSEAEKLHDYCSTSLENVIARYVEDVRRRVVARDDGASTSGTKDDQGRYLSNPDEPSDDSDETI</sequence>
<dbReference type="PANTHER" id="PTHR11945">
    <property type="entry name" value="MADS BOX PROTEIN"/>
    <property type="match status" value="1"/>
</dbReference>
<evidence type="ECO:0000256" key="2">
    <source>
        <dbReference type="ARBA" id="ARBA00023015"/>
    </source>
</evidence>
<keyword evidence="4" id="KW-0804">Transcription</keyword>
<evidence type="ECO:0000256" key="1">
    <source>
        <dbReference type="ARBA" id="ARBA00004123"/>
    </source>
</evidence>
<dbReference type="GO" id="GO:0000981">
    <property type="term" value="F:DNA-binding transcription factor activity, RNA polymerase II-specific"/>
    <property type="evidence" value="ECO:0007669"/>
    <property type="project" value="TreeGrafter"/>
</dbReference>
<dbReference type="GO" id="GO:0005634">
    <property type="term" value="C:nucleus"/>
    <property type="evidence" value="ECO:0007669"/>
    <property type="project" value="UniProtKB-SubCell"/>
</dbReference>
<keyword evidence="2" id="KW-0805">Transcription regulation</keyword>
<dbReference type="GO" id="GO:0045893">
    <property type="term" value="P:positive regulation of DNA-templated transcription"/>
    <property type="evidence" value="ECO:0007669"/>
    <property type="project" value="UniProtKB-ARBA"/>
</dbReference>
<dbReference type="EMBL" id="JAUJYO010000017">
    <property type="protein sequence ID" value="KAK1293752.1"/>
    <property type="molecule type" value="Genomic_DNA"/>
</dbReference>
<feature type="compositionally biased region" description="Acidic residues" evidence="6">
    <location>
        <begin position="131"/>
        <end position="140"/>
    </location>
</feature>
<accession>A0AAV9D022</accession>
<reference evidence="8" key="1">
    <citation type="journal article" date="2023" name="Nat. Commun.">
        <title>Diploid and tetraploid genomes of Acorus and the evolution of monocots.</title>
        <authorList>
            <person name="Ma L."/>
            <person name="Liu K.W."/>
            <person name="Li Z."/>
            <person name="Hsiao Y.Y."/>
            <person name="Qi Y."/>
            <person name="Fu T."/>
            <person name="Tang G.D."/>
            <person name="Zhang D."/>
            <person name="Sun W.H."/>
            <person name="Liu D.K."/>
            <person name="Li Y."/>
            <person name="Chen G.Z."/>
            <person name="Liu X.D."/>
            <person name="Liao X.Y."/>
            <person name="Jiang Y.T."/>
            <person name="Yu X."/>
            <person name="Hao Y."/>
            <person name="Huang J."/>
            <person name="Zhao X.W."/>
            <person name="Ke S."/>
            <person name="Chen Y.Y."/>
            <person name="Wu W.L."/>
            <person name="Hsu J.L."/>
            <person name="Lin Y.F."/>
            <person name="Huang M.D."/>
            <person name="Li C.Y."/>
            <person name="Huang L."/>
            <person name="Wang Z.W."/>
            <person name="Zhao X."/>
            <person name="Zhong W.Y."/>
            <person name="Peng D.H."/>
            <person name="Ahmad S."/>
            <person name="Lan S."/>
            <person name="Zhang J.S."/>
            <person name="Tsai W.C."/>
            <person name="Van de Peer Y."/>
            <person name="Liu Z.J."/>
        </authorList>
    </citation>
    <scope>NUCLEOTIDE SEQUENCE</scope>
    <source>
        <strain evidence="8">CP</strain>
    </source>
</reference>
<evidence type="ECO:0000313" key="8">
    <source>
        <dbReference type="EMBL" id="KAK1293752.1"/>
    </source>
</evidence>
<dbReference type="GO" id="GO:0046983">
    <property type="term" value="F:protein dimerization activity"/>
    <property type="evidence" value="ECO:0007669"/>
    <property type="project" value="InterPro"/>
</dbReference>
<dbReference type="Gene3D" id="3.40.1810.10">
    <property type="entry name" value="Transcription factor, MADS-box"/>
    <property type="match status" value="1"/>
</dbReference>
<name>A0AAV9D022_ACOCL</name>
<dbReference type="AlphaFoldDB" id="A0AAV9D022"/>
<evidence type="ECO:0000256" key="3">
    <source>
        <dbReference type="ARBA" id="ARBA00023125"/>
    </source>
</evidence>
<feature type="compositionally biased region" description="Basic and acidic residues" evidence="6">
    <location>
        <begin position="13"/>
        <end position="24"/>
    </location>
</feature>
<dbReference type="PANTHER" id="PTHR11945:SF534">
    <property type="entry name" value="MYOCYTE-SPECIFIC ENHANCER FACTOR 2"/>
    <property type="match status" value="1"/>
</dbReference>
<dbReference type="SMART" id="SM00432">
    <property type="entry name" value="MADS"/>
    <property type="match status" value="1"/>
</dbReference>
<feature type="region of interest" description="Disordered" evidence="6">
    <location>
        <begin position="106"/>
        <end position="140"/>
    </location>
</feature>
<dbReference type="PROSITE" id="PS50066">
    <property type="entry name" value="MADS_BOX_2"/>
    <property type="match status" value="1"/>
</dbReference>
<keyword evidence="5" id="KW-0539">Nucleus</keyword>
<comment type="subcellular location">
    <subcellularLocation>
        <location evidence="1">Nucleus</location>
    </subcellularLocation>
</comment>